<dbReference type="InterPro" id="IPR003607">
    <property type="entry name" value="HD/PDEase_dom"/>
</dbReference>
<evidence type="ECO:0000256" key="10">
    <source>
        <dbReference type="ARBA" id="ARBA00022884"/>
    </source>
</evidence>
<dbReference type="OrthoDB" id="9805698at2"/>
<dbReference type="GO" id="GO:0003723">
    <property type="term" value="F:RNA binding"/>
    <property type="evidence" value="ECO:0007669"/>
    <property type="project" value="UniProtKB-KW"/>
</dbReference>
<evidence type="ECO:0000256" key="7">
    <source>
        <dbReference type="ARBA" id="ARBA00022800"/>
    </source>
</evidence>
<dbReference type="Proteomes" id="UP000006793">
    <property type="component" value="Chromosome"/>
</dbReference>
<evidence type="ECO:0000256" key="3">
    <source>
        <dbReference type="ARBA" id="ARBA00022694"/>
    </source>
</evidence>
<evidence type="ECO:0000256" key="11">
    <source>
        <dbReference type="RuleBase" id="RU003953"/>
    </source>
</evidence>
<dbReference type="GO" id="GO:0008033">
    <property type="term" value="P:tRNA processing"/>
    <property type="evidence" value="ECO:0007669"/>
    <property type="project" value="UniProtKB-KW"/>
</dbReference>
<dbReference type="InterPro" id="IPR006675">
    <property type="entry name" value="HDIG_dom"/>
</dbReference>
<evidence type="ECO:0000256" key="8">
    <source>
        <dbReference type="ARBA" id="ARBA00022840"/>
    </source>
</evidence>
<evidence type="ECO:0000256" key="5">
    <source>
        <dbReference type="ARBA" id="ARBA00022723"/>
    </source>
</evidence>
<evidence type="ECO:0000256" key="9">
    <source>
        <dbReference type="ARBA" id="ARBA00022842"/>
    </source>
</evidence>
<dbReference type="Gene3D" id="1.10.3090.10">
    <property type="entry name" value="cca-adding enzyme, domain 2"/>
    <property type="match status" value="1"/>
</dbReference>
<dbReference type="Gene3D" id="3.30.460.10">
    <property type="entry name" value="Beta Polymerase, domain 2"/>
    <property type="match status" value="1"/>
</dbReference>
<evidence type="ECO:0000256" key="6">
    <source>
        <dbReference type="ARBA" id="ARBA00022741"/>
    </source>
</evidence>
<dbReference type="CDD" id="cd00077">
    <property type="entry name" value="HDc"/>
    <property type="match status" value="1"/>
</dbReference>
<comment type="cofactor">
    <cofactor evidence="1">
        <name>Mg(2+)</name>
        <dbReference type="ChEBI" id="CHEBI:18420"/>
    </cofactor>
</comment>
<dbReference type="Pfam" id="PF01743">
    <property type="entry name" value="PolyA_pol"/>
    <property type="match status" value="1"/>
</dbReference>
<keyword evidence="6" id="KW-0547">Nucleotide-binding</keyword>
<dbReference type="FunCoup" id="F8ABM1">
    <property type="interactions" value="200"/>
</dbReference>
<dbReference type="eggNOG" id="COG0617">
    <property type="taxonomic scope" value="Bacteria"/>
</dbReference>
<evidence type="ECO:0000256" key="2">
    <source>
        <dbReference type="ARBA" id="ARBA00022679"/>
    </source>
</evidence>
<dbReference type="Gene3D" id="1.10.246.80">
    <property type="match status" value="1"/>
</dbReference>
<dbReference type="CDD" id="cd05398">
    <property type="entry name" value="NT_ClassII-CCAase"/>
    <property type="match status" value="1"/>
</dbReference>
<dbReference type="EMBL" id="CP002683">
    <property type="protein sequence ID" value="AEH45622.1"/>
    <property type="molecule type" value="Genomic_DNA"/>
</dbReference>
<dbReference type="PANTHER" id="PTHR47545:SF1">
    <property type="entry name" value="MULTIFUNCTIONAL CCA PROTEIN"/>
    <property type="match status" value="1"/>
</dbReference>
<protein>
    <submittedName>
        <fullName evidence="13">Polynucleotide adenylyltransferase/metal dependent phosphohydrolase</fullName>
    </submittedName>
</protein>
<dbReference type="RefSeq" id="WP_013908361.1">
    <property type="nucleotide sequence ID" value="NC_015681.1"/>
</dbReference>
<dbReference type="Pfam" id="PF01966">
    <property type="entry name" value="HD"/>
    <property type="match status" value="1"/>
</dbReference>
<keyword evidence="2 11" id="KW-0808">Transferase</keyword>
<organism evidence="13 14">
    <name type="scientific">Thermodesulfatator indicus (strain DSM 15286 / JCM 11887 / CIR29812)</name>
    <dbReference type="NCBI Taxonomy" id="667014"/>
    <lineage>
        <taxon>Bacteria</taxon>
        <taxon>Pseudomonadati</taxon>
        <taxon>Thermodesulfobacteriota</taxon>
        <taxon>Thermodesulfobacteria</taxon>
        <taxon>Thermodesulfobacteriales</taxon>
        <taxon>Thermodesulfatatoraceae</taxon>
        <taxon>Thermodesulfatator</taxon>
    </lineage>
</organism>
<dbReference type="SUPFAM" id="SSF81301">
    <property type="entry name" value="Nucleotidyltransferase"/>
    <property type="match status" value="1"/>
</dbReference>
<comment type="similarity">
    <text evidence="11">Belongs to the tRNA nucleotidyltransferase/poly(A) polymerase family.</text>
</comment>
<keyword evidence="8" id="KW-0067">ATP-binding</keyword>
<dbReference type="AlphaFoldDB" id="F8ABM1"/>
<dbReference type="InterPro" id="IPR032828">
    <property type="entry name" value="PolyA_RNA-bd"/>
</dbReference>
<evidence type="ECO:0000256" key="4">
    <source>
        <dbReference type="ARBA" id="ARBA00022695"/>
    </source>
</evidence>
<dbReference type="KEGG" id="tid:Thein_1766"/>
<reference evidence="14" key="1">
    <citation type="submission" date="2011-04" db="EMBL/GenBank/DDBJ databases">
        <title>The complete genome of Thermodesulfatator indicus DSM 15286.</title>
        <authorList>
            <person name="Lucas S."/>
            <person name="Copeland A."/>
            <person name="Lapidus A."/>
            <person name="Bruce D."/>
            <person name="Goodwin L."/>
            <person name="Pitluck S."/>
            <person name="Peters L."/>
            <person name="Kyrpides N."/>
            <person name="Mavromatis K."/>
            <person name="Pagani I."/>
            <person name="Ivanova N."/>
            <person name="Saunders L."/>
            <person name="Detter J.C."/>
            <person name="Tapia R."/>
            <person name="Han C."/>
            <person name="Land M."/>
            <person name="Hauser L."/>
            <person name="Markowitz V."/>
            <person name="Cheng J.-F."/>
            <person name="Hugenholtz P."/>
            <person name="Woyke T."/>
            <person name="Wu D."/>
            <person name="Spring S."/>
            <person name="Schroeder M."/>
            <person name="Brambilla E."/>
            <person name="Klenk H.-P."/>
            <person name="Eisen J.A."/>
        </authorList>
    </citation>
    <scope>NUCLEOTIDE SEQUENCE [LARGE SCALE GENOMIC DNA]</scope>
    <source>
        <strain evidence="14">DSM 15286 / JCM 11887 / CIR29812</strain>
    </source>
</reference>
<feature type="domain" description="HD/PDEase" evidence="12">
    <location>
        <begin position="237"/>
        <end position="398"/>
    </location>
</feature>
<keyword evidence="5" id="KW-0479">Metal-binding</keyword>
<dbReference type="InterPro" id="IPR002646">
    <property type="entry name" value="PolA_pol_head_dom"/>
</dbReference>
<dbReference type="InParanoid" id="F8ABM1"/>
<keyword evidence="10 11" id="KW-0694">RNA-binding</keyword>
<dbReference type="InterPro" id="IPR050124">
    <property type="entry name" value="tRNA_CCA-adding_enzyme"/>
</dbReference>
<dbReference type="STRING" id="667014.Thein_1766"/>
<keyword evidence="4 13" id="KW-0548">Nucleotidyltransferase</keyword>
<dbReference type="PANTHER" id="PTHR47545">
    <property type="entry name" value="MULTIFUNCTIONAL CCA PROTEIN"/>
    <property type="match status" value="1"/>
</dbReference>
<gene>
    <name evidence="13" type="ordered locus">Thein_1766</name>
</gene>
<dbReference type="GO" id="GO:0005524">
    <property type="term" value="F:ATP binding"/>
    <property type="evidence" value="ECO:0007669"/>
    <property type="project" value="UniProtKB-KW"/>
</dbReference>
<keyword evidence="14" id="KW-1185">Reference proteome</keyword>
<proteinExistence type="inferred from homology"/>
<dbReference type="GO" id="GO:0042245">
    <property type="term" value="P:RNA repair"/>
    <property type="evidence" value="ECO:0007669"/>
    <property type="project" value="UniProtKB-KW"/>
</dbReference>
<dbReference type="Pfam" id="PF12627">
    <property type="entry name" value="PolyA_pol_RNAbd"/>
    <property type="match status" value="1"/>
</dbReference>
<dbReference type="PATRIC" id="fig|667014.3.peg.1814"/>
<dbReference type="NCBIfam" id="TIGR00277">
    <property type="entry name" value="HDIG"/>
    <property type="match status" value="1"/>
</dbReference>
<dbReference type="Pfam" id="PF13735">
    <property type="entry name" value="tRNA_NucTran2_2"/>
    <property type="match status" value="1"/>
</dbReference>
<dbReference type="SUPFAM" id="SSF81891">
    <property type="entry name" value="Poly A polymerase C-terminal region-like"/>
    <property type="match status" value="1"/>
</dbReference>
<evidence type="ECO:0000256" key="1">
    <source>
        <dbReference type="ARBA" id="ARBA00001946"/>
    </source>
</evidence>
<reference evidence="13 14" key="2">
    <citation type="journal article" date="2012" name="Stand. Genomic Sci.">
        <title>Complete genome sequence of the thermophilic sulfate-reducing ocean bacterium Thermodesulfatator indicus type strain (CIR29812(T)).</title>
        <authorList>
            <person name="Anderson I."/>
            <person name="Saunders E."/>
            <person name="Lapidus A."/>
            <person name="Nolan M."/>
            <person name="Lucas S."/>
            <person name="Tice H."/>
            <person name="Del Rio T.G."/>
            <person name="Cheng J.F."/>
            <person name="Han C."/>
            <person name="Tapia R."/>
            <person name="Goodwin L.A."/>
            <person name="Pitluck S."/>
            <person name="Liolios K."/>
            <person name="Mavromatis K."/>
            <person name="Pagani I."/>
            <person name="Ivanova N."/>
            <person name="Mikhailova N."/>
            <person name="Pati A."/>
            <person name="Chen A."/>
            <person name="Palaniappan K."/>
            <person name="Land M."/>
            <person name="Hauser L."/>
            <person name="Jeffries C.D."/>
            <person name="Chang Y.J."/>
            <person name="Brambilla E.M."/>
            <person name="Rohde M."/>
            <person name="Spring S."/>
            <person name="Goker M."/>
            <person name="Detter J.C."/>
            <person name="Woyke T."/>
            <person name="Bristow J."/>
            <person name="Eisen J.A."/>
            <person name="Markowitz V."/>
            <person name="Hugenholtz P."/>
            <person name="Kyrpides N.C."/>
            <person name="Klenk H.P."/>
        </authorList>
    </citation>
    <scope>NUCLEOTIDE SEQUENCE [LARGE SCALE GENOMIC DNA]</scope>
    <source>
        <strain evidence="14">DSM 15286 / JCM 11887 / CIR29812</strain>
    </source>
</reference>
<evidence type="ECO:0000313" key="14">
    <source>
        <dbReference type="Proteomes" id="UP000006793"/>
    </source>
</evidence>
<dbReference type="InterPro" id="IPR032810">
    <property type="entry name" value="CCA-adding_enz_C"/>
</dbReference>
<dbReference type="HOGENOM" id="CLU_015961_6_2_0"/>
<dbReference type="GO" id="GO:0046872">
    <property type="term" value="F:metal ion binding"/>
    <property type="evidence" value="ECO:0007669"/>
    <property type="project" value="UniProtKB-KW"/>
</dbReference>
<keyword evidence="3" id="KW-0819">tRNA processing</keyword>
<accession>F8ABM1</accession>
<keyword evidence="9" id="KW-0460">Magnesium</keyword>
<evidence type="ECO:0000313" key="13">
    <source>
        <dbReference type="EMBL" id="AEH45622.1"/>
    </source>
</evidence>
<name>F8ABM1_THEID</name>
<dbReference type="InterPro" id="IPR006674">
    <property type="entry name" value="HD_domain"/>
</dbReference>
<dbReference type="PaxDb" id="667014-Thein_1766"/>
<dbReference type="GO" id="GO:0016779">
    <property type="term" value="F:nucleotidyltransferase activity"/>
    <property type="evidence" value="ECO:0007669"/>
    <property type="project" value="UniProtKB-KW"/>
</dbReference>
<evidence type="ECO:0000259" key="12">
    <source>
        <dbReference type="SMART" id="SM00471"/>
    </source>
</evidence>
<dbReference type="SMART" id="SM00471">
    <property type="entry name" value="HDc"/>
    <property type="match status" value="1"/>
</dbReference>
<keyword evidence="7" id="KW-0692">RNA repair</keyword>
<dbReference type="InterPro" id="IPR043519">
    <property type="entry name" value="NT_sf"/>
</dbReference>
<sequence length="481" mass="55746">MKFIPTSIYKVLRNLAEAEQEIYVAGGPIRDSFLERPFKDIDLTLPKGAREIAQKIARNSDGHFIPLDEEEGVFRVAINDFFLDFSNFRQGSSSIEKDLGLRDFTVNAMAVTLKEFLSLNPAYWNLIDPFEGKKDLSRGLLRALGRQNFLDDPLRMLRGYRLAAELGFTLDLQTRKWIKELHEHLNCVAKERIAAELERLFSHPAGKVVWLMAEDYILFDIFPELEMARGVAQPTFHHLDVFEHILLALEMADLVLESPKKYFGEALFNEDPFVSIKKNSRTKAVIRLAALFHDIGKPHTFAIRHRITFYEHDRVGAEIFFKIGERLRFSKKFKKEVAHLIRHHMRPFHLLHEFRAGRLSRRAMRRLIKDVPNYPALFMVAMADSLASAGPDKESNLEKELAELFWEIHRFNEEILIKQEKERLVTGQDLIDLFGLEPGPIFRELLEAVEEARSEGKIKTREEALSLLGFLIQEKFGENFK</sequence>